<dbReference type="SUPFAM" id="SSF55729">
    <property type="entry name" value="Acyl-CoA N-acyltransferases (Nat)"/>
    <property type="match status" value="1"/>
</dbReference>
<reference evidence="15" key="1">
    <citation type="submission" date="2015-07" db="EMBL/GenBank/DDBJ databases">
        <title>Complete Genome of Thermincola ferriacetica strain Z-0001T.</title>
        <authorList>
            <person name="Lusk B."/>
            <person name="Badalamenti J.P."/>
            <person name="Parameswaran P."/>
            <person name="Bond D.R."/>
            <person name="Torres C.I."/>
        </authorList>
    </citation>
    <scope>NUCLEOTIDE SEQUENCE [LARGE SCALE GENOMIC DNA]</scope>
    <source>
        <strain evidence="15">Z-0001</strain>
    </source>
</reference>
<dbReference type="EC" id="2.3.1.222" evidence="3"/>
<dbReference type="InterPro" id="IPR016181">
    <property type="entry name" value="Acyl_CoA_acyltransferase"/>
</dbReference>
<comment type="similarity">
    <text evidence="2">Belongs to the PduL family.</text>
</comment>
<evidence type="ECO:0000256" key="5">
    <source>
        <dbReference type="ARBA" id="ARBA00022679"/>
    </source>
</evidence>
<feature type="domain" description="N-acetyltransferase" evidence="13">
    <location>
        <begin position="214"/>
        <end position="376"/>
    </location>
</feature>
<protein>
    <recommendedName>
        <fullName evidence="4">Phosphate propanoyltransferase</fullName>
        <ecNumber evidence="3">2.3.1.222</ecNumber>
    </recommendedName>
    <alternativeName>
        <fullName evidence="10">Phosphate acyltransferase PduL</fullName>
    </alternativeName>
    <alternativeName>
        <fullName evidence="9">Phosphotransacylase PduL</fullName>
    </alternativeName>
    <alternativeName>
        <fullName evidence="11">Propanediol utilization protein PduL</fullName>
    </alternativeName>
</protein>
<dbReference type="InterPro" id="IPR008300">
    <property type="entry name" value="PTAC"/>
</dbReference>
<comment type="catalytic activity">
    <reaction evidence="12">
        <text>propanoyl-CoA + phosphate = propanoyl phosphate + CoA</text>
        <dbReference type="Rhea" id="RHEA:28046"/>
        <dbReference type="ChEBI" id="CHEBI:43474"/>
        <dbReference type="ChEBI" id="CHEBI:57287"/>
        <dbReference type="ChEBI" id="CHEBI:57392"/>
        <dbReference type="ChEBI" id="CHEBI:58933"/>
        <dbReference type="EC" id="2.3.1.222"/>
    </reaction>
</comment>
<keyword evidence="5" id="KW-0808">Transferase</keyword>
<keyword evidence="7" id="KW-0862">Zinc</keyword>
<evidence type="ECO:0000256" key="3">
    <source>
        <dbReference type="ARBA" id="ARBA00012206"/>
    </source>
</evidence>
<evidence type="ECO:0000256" key="12">
    <source>
        <dbReference type="ARBA" id="ARBA00047589"/>
    </source>
</evidence>
<evidence type="ECO:0000256" key="6">
    <source>
        <dbReference type="ARBA" id="ARBA00022723"/>
    </source>
</evidence>
<dbReference type="EMBL" id="LGTE01000008">
    <property type="protein sequence ID" value="KNZ69809.1"/>
    <property type="molecule type" value="Genomic_DNA"/>
</dbReference>
<gene>
    <name evidence="14" type="ORF">Tfer_1419</name>
</gene>
<accession>A0A0L6W3Z5</accession>
<evidence type="ECO:0000313" key="15">
    <source>
        <dbReference type="Proteomes" id="UP000037175"/>
    </source>
</evidence>
<keyword evidence="8" id="KW-0012">Acyltransferase</keyword>
<proteinExistence type="inferred from homology"/>
<keyword evidence="6" id="KW-0479">Metal-binding</keyword>
<evidence type="ECO:0000256" key="10">
    <source>
        <dbReference type="ARBA" id="ARBA00030939"/>
    </source>
</evidence>
<evidence type="ECO:0000256" key="8">
    <source>
        <dbReference type="ARBA" id="ARBA00023315"/>
    </source>
</evidence>
<dbReference type="PANTHER" id="PTHR39453">
    <property type="entry name" value="PHOSPHATE PROPANOYLTRANSFERASE"/>
    <property type="match status" value="1"/>
</dbReference>
<dbReference type="PROSITE" id="PS51186">
    <property type="entry name" value="GNAT"/>
    <property type="match status" value="1"/>
</dbReference>
<dbReference type="GO" id="GO:0016747">
    <property type="term" value="F:acyltransferase activity, transferring groups other than amino-acyl groups"/>
    <property type="evidence" value="ECO:0007669"/>
    <property type="project" value="InterPro"/>
</dbReference>
<evidence type="ECO:0000256" key="9">
    <source>
        <dbReference type="ARBA" id="ARBA00030044"/>
    </source>
</evidence>
<evidence type="ECO:0000259" key="13">
    <source>
        <dbReference type="PROSITE" id="PS51186"/>
    </source>
</evidence>
<name>A0A0L6W3Z5_9FIRM</name>
<dbReference type="Proteomes" id="UP000037175">
    <property type="component" value="Unassembled WGS sequence"/>
</dbReference>
<dbReference type="Pfam" id="PF00583">
    <property type="entry name" value="Acetyltransf_1"/>
    <property type="match status" value="1"/>
</dbReference>
<evidence type="ECO:0000256" key="2">
    <source>
        <dbReference type="ARBA" id="ARBA00007342"/>
    </source>
</evidence>
<dbReference type="CDD" id="cd04301">
    <property type="entry name" value="NAT_SF"/>
    <property type="match status" value="1"/>
</dbReference>
<sequence>MTLSLTVPIKILKHHVHLSLDHAKILFGDEIAQQEPNYAAGTGNYRTDKFIDVVGPKGEIHNVAVVEPYRDKTQVEISQSAAIELGLKVPLKDSGDLEGTPGAVLIGPMGTVAIGAGIIIPNSHVHLSREDAQKLSLSNGDRVNLLVQGLKKIEYQDILVRVEPASESQVHLGFDEANAAIVESGASAVIRVHNYPFFYDNDGIPVVLPRFADIKISLLNKANCSLAVEAINFCTNIFEFTPTEKRRMTNNLLKVQRGESDDYFFLVASDAESVIGVTSTYYLPDLKMAFMEFIAVAPHCQRRGLGSYLYYQTLNTLSKAGKELVAMVFEVRSTRDGLARRKEFFLNLGAVPINLQFYPIGHKMDPELMLMLKPMSANFCLNTPVLVKFFSSLSKRLMEV</sequence>
<evidence type="ECO:0000256" key="1">
    <source>
        <dbReference type="ARBA" id="ARBA00001947"/>
    </source>
</evidence>
<keyword evidence="15" id="KW-1185">Reference proteome</keyword>
<dbReference type="Gene3D" id="3.40.630.30">
    <property type="match status" value="1"/>
</dbReference>
<dbReference type="InterPro" id="IPR000182">
    <property type="entry name" value="GNAT_dom"/>
</dbReference>
<dbReference type="AlphaFoldDB" id="A0A0L6W3Z5"/>
<dbReference type="Pfam" id="PF06130">
    <property type="entry name" value="PTAC"/>
    <property type="match status" value="1"/>
</dbReference>
<evidence type="ECO:0000256" key="11">
    <source>
        <dbReference type="ARBA" id="ARBA00033077"/>
    </source>
</evidence>
<evidence type="ECO:0000256" key="7">
    <source>
        <dbReference type="ARBA" id="ARBA00022833"/>
    </source>
</evidence>
<comment type="cofactor">
    <cofactor evidence="1">
        <name>Zn(2+)</name>
        <dbReference type="ChEBI" id="CHEBI:29105"/>
    </cofactor>
</comment>
<evidence type="ECO:0000256" key="4">
    <source>
        <dbReference type="ARBA" id="ARBA00020837"/>
    </source>
</evidence>
<evidence type="ECO:0000313" key="14">
    <source>
        <dbReference type="EMBL" id="KNZ69809.1"/>
    </source>
</evidence>
<dbReference type="PANTHER" id="PTHR39453:SF1">
    <property type="entry name" value="PHOSPHATE PROPANOYLTRANSFERASE"/>
    <property type="match status" value="1"/>
</dbReference>
<organism evidence="14 15">
    <name type="scientific">Thermincola ferriacetica</name>
    <dbReference type="NCBI Taxonomy" id="281456"/>
    <lineage>
        <taxon>Bacteria</taxon>
        <taxon>Bacillati</taxon>
        <taxon>Bacillota</taxon>
        <taxon>Clostridia</taxon>
        <taxon>Eubacteriales</taxon>
        <taxon>Thermincolaceae</taxon>
        <taxon>Thermincola</taxon>
    </lineage>
</organism>
<dbReference type="GO" id="GO:0046872">
    <property type="term" value="F:metal ion binding"/>
    <property type="evidence" value="ECO:0007669"/>
    <property type="project" value="UniProtKB-KW"/>
</dbReference>
<dbReference type="RefSeq" id="WP_052217547.1">
    <property type="nucleotide sequence ID" value="NZ_LGTE01000008.1"/>
</dbReference>
<comment type="caution">
    <text evidence="14">The sequence shown here is derived from an EMBL/GenBank/DDBJ whole genome shotgun (WGS) entry which is preliminary data.</text>
</comment>